<accession>A0A1X7SVM7</accession>
<reference evidence="2" key="1">
    <citation type="submission" date="2017-05" db="UniProtKB">
        <authorList>
            <consortium name="EnsemblMetazoa"/>
        </authorList>
    </citation>
    <scope>IDENTIFICATION</scope>
</reference>
<dbReference type="AlphaFoldDB" id="A0A1X7SVM7"/>
<feature type="domain" description="Death" evidence="1">
    <location>
        <begin position="170"/>
        <end position="241"/>
    </location>
</feature>
<protein>
    <recommendedName>
        <fullName evidence="1">Death domain-containing protein</fullName>
    </recommendedName>
</protein>
<dbReference type="Gene3D" id="1.10.533.10">
    <property type="entry name" value="Death Domain, Fas"/>
    <property type="match status" value="1"/>
</dbReference>
<dbReference type="PROSITE" id="PS50017">
    <property type="entry name" value="DEATH_DOMAIN"/>
    <property type="match status" value="1"/>
</dbReference>
<dbReference type="InterPro" id="IPR011029">
    <property type="entry name" value="DEATH-like_dom_sf"/>
</dbReference>
<dbReference type="InterPro" id="IPR000488">
    <property type="entry name" value="Death_dom"/>
</dbReference>
<organism evidence="2">
    <name type="scientific">Amphimedon queenslandica</name>
    <name type="common">Sponge</name>
    <dbReference type="NCBI Taxonomy" id="400682"/>
    <lineage>
        <taxon>Eukaryota</taxon>
        <taxon>Metazoa</taxon>
        <taxon>Porifera</taxon>
        <taxon>Demospongiae</taxon>
        <taxon>Heteroscleromorpha</taxon>
        <taxon>Haplosclerida</taxon>
        <taxon>Niphatidae</taxon>
        <taxon>Amphimedon</taxon>
    </lineage>
</organism>
<dbReference type="GO" id="GO:0007165">
    <property type="term" value="P:signal transduction"/>
    <property type="evidence" value="ECO:0007669"/>
    <property type="project" value="InterPro"/>
</dbReference>
<evidence type="ECO:0000259" key="1">
    <source>
        <dbReference type="PROSITE" id="PS50017"/>
    </source>
</evidence>
<dbReference type="EnsemblMetazoa" id="Aqu2.1.06158_001">
    <property type="protein sequence ID" value="Aqu2.1.06158_001"/>
    <property type="gene ID" value="Aqu2.1.06158"/>
</dbReference>
<dbReference type="CDD" id="cd01670">
    <property type="entry name" value="Death"/>
    <property type="match status" value="1"/>
</dbReference>
<evidence type="ECO:0000313" key="2">
    <source>
        <dbReference type="EnsemblMetazoa" id="Aqu2.1.06158_001"/>
    </source>
</evidence>
<name>A0A1X7SVM7_AMPQE</name>
<sequence>VVENQCKKEKFEIVSWNQVTFTGDGQVSLTFEPHDVPGWNRRKVGISQDYISTENIDYYQRMGCENAAEVTEDELERLKMLEDILSYPPRFKIQFKSDTVVERSQIVTVRFNQVHPPVKSTILLEGSIELPPSPSASTSASARSSIDVMTHANDPLLGDCLFIVASEGDLGKKWFDFGSRLGLTYGQLQDIELTGIDFTRCTRKVIIQWRDQNRSESWEPLAVALVEIGFEDLAHKVKDKFNPPSVLKSKPEDKEDDYKGVYCNLCKKYHLKPEDIQQVPNIDSPPDMVDLINLVAAKIPDKFYQFGTAVHLNDGFLNSLYDTYHNPMDRFIAVFNRWKDNGPDAYTWGTVIKVLESDAIGAHAVAQGVIEHLKQK</sequence>
<dbReference type="SUPFAM" id="SSF47986">
    <property type="entry name" value="DEATH domain"/>
    <property type="match status" value="1"/>
</dbReference>
<dbReference type="InParanoid" id="A0A1X7SVM7"/>
<proteinExistence type="predicted"/>